<dbReference type="InterPro" id="IPR007115">
    <property type="entry name" value="6-PTP_synth/QueD"/>
</dbReference>
<comment type="caution">
    <text evidence="11">The sequence shown here is derived from an EMBL/GenBank/DDBJ whole genome shotgun (WGS) entry which is preliminary data.</text>
</comment>
<reference evidence="12" key="1">
    <citation type="journal article" date="2019" name="Int. J. Syst. Evol. Microbiol.">
        <title>The Global Catalogue of Microorganisms (GCM) 10K type strain sequencing project: providing services to taxonomists for standard genome sequencing and annotation.</title>
        <authorList>
            <consortium name="The Broad Institute Genomics Platform"/>
            <consortium name="The Broad Institute Genome Sequencing Center for Infectious Disease"/>
            <person name="Wu L."/>
            <person name="Ma J."/>
        </authorList>
    </citation>
    <scope>NUCLEOTIDE SEQUENCE [LARGE SCALE GENOMIC DNA]</scope>
    <source>
        <strain evidence="12">KCTC 23723</strain>
    </source>
</reference>
<organism evidence="11 12">
    <name type="scientific">Alishewanella tabrizica</name>
    <dbReference type="NCBI Taxonomy" id="671278"/>
    <lineage>
        <taxon>Bacteria</taxon>
        <taxon>Pseudomonadati</taxon>
        <taxon>Pseudomonadota</taxon>
        <taxon>Gammaproteobacteria</taxon>
        <taxon>Alteromonadales</taxon>
        <taxon>Alteromonadaceae</taxon>
        <taxon>Alishewanella</taxon>
    </lineage>
</organism>
<dbReference type="PANTHER" id="PTHR12589">
    <property type="entry name" value="PYRUVOYL TETRAHYDROBIOPTERIN SYNTHASE"/>
    <property type="match status" value="1"/>
</dbReference>
<dbReference type="Pfam" id="PF01242">
    <property type="entry name" value="PTPS"/>
    <property type="match status" value="2"/>
</dbReference>
<comment type="pathway">
    <text evidence="2">Purine metabolism; 7-cyano-7-deazaguanine biosynthesis.</text>
</comment>
<protein>
    <recommendedName>
        <fullName evidence="5">6-carboxy-5,6,7,8-tetrahydropterin synthase</fullName>
        <ecNumber evidence="4">4.1.2.50</ecNumber>
    </recommendedName>
    <alternativeName>
        <fullName evidence="9">Queuosine biosynthesis protein QueD</fullName>
    </alternativeName>
</protein>
<comment type="cofactor">
    <cofactor evidence="1">
        <name>Zn(2+)</name>
        <dbReference type="ChEBI" id="CHEBI:29105"/>
    </cofactor>
</comment>
<evidence type="ECO:0000313" key="12">
    <source>
        <dbReference type="Proteomes" id="UP000634667"/>
    </source>
</evidence>
<evidence type="ECO:0000256" key="5">
    <source>
        <dbReference type="ARBA" id="ARBA00018141"/>
    </source>
</evidence>
<dbReference type="SUPFAM" id="SSF55620">
    <property type="entry name" value="Tetrahydrobiopterin biosynthesis enzymes-like"/>
    <property type="match status" value="2"/>
</dbReference>
<evidence type="ECO:0000256" key="9">
    <source>
        <dbReference type="ARBA" id="ARBA00031449"/>
    </source>
</evidence>
<name>A0ABQ2WI11_9ALTE</name>
<dbReference type="RefSeq" id="WP_189481471.1">
    <property type="nucleotide sequence ID" value="NZ_BMYR01000004.1"/>
</dbReference>
<evidence type="ECO:0000313" key="11">
    <source>
        <dbReference type="EMBL" id="GGW57384.1"/>
    </source>
</evidence>
<gene>
    <name evidence="11" type="primary">queD</name>
    <name evidence="11" type="ORF">GCM10008111_11820</name>
</gene>
<evidence type="ECO:0000256" key="7">
    <source>
        <dbReference type="ARBA" id="ARBA00022833"/>
    </source>
</evidence>
<keyword evidence="7" id="KW-0862">Zinc</keyword>
<dbReference type="EC" id="4.1.2.50" evidence="4"/>
<keyword evidence="6" id="KW-0479">Metal-binding</keyword>
<evidence type="ECO:0000256" key="4">
    <source>
        <dbReference type="ARBA" id="ARBA00012982"/>
    </source>
</evidence>
<evidence type="ECO:0000256" key="6">
    <source>
        <dbReference type="ARBA" id="ARBA00022723"/>
    </source>
</evidence>
<dbReference type="Gene3D" id="3.30.479.10">
    <property type="entry name" value="6-pyruvoyl tetrahydropterin synthase/QueD"/>
    <property type="match status" value="2"/>
</dbReference>
<evidence type="ECO:0000256" key="8">
    <source>
        <dbReference type="ARBA" id="ARBA00023239"/>
    </source>
</evidence>
<evidence type="ECO:0000256" key="2">
    <source>
        <dbReference type="ARBA" id="ARBA00005061"/>
    </source>
</evidence>
<dbReference type="EMBL" id="BMYR01000004">
    <property type="protein sequence ID" value="GGW57384.1"/>
    <property type="molecule type" value="Genomic_DNA"/>
</dbReference>
<comment type="similarity">
    <text evidence="3">Belongs to the PTPS family. QueD subfamily.</text>
</comment>
<keyword evidence="12" id="KW-1185">Reference proteome</keyword>
<keyword evidence="8" id="KW-0456">Lyase</keyword>
<sequence>MILFVRDLTVIDFSYLHHQRGMLGESFIVDVELEGELDDTAMVFDFGKVKKVIKHAIDQLVDHKLAIPAQCSRLTHSTADSIQRVRYDSERGTLQLACPAEAFAFIPDTNVNEQSLTRFLEQQIKPLLPDNVAALRLTLRPEAISGFYYHYSHGLKKHDGNCQRIAHGHRSTIQIYADGMVAPRLNKSWSERWQDIYLGTESDLVTATQLQYLTPLADDLSFRYQAAQGWFELTLPATHCELVPCDTTVECLADYIADQLKAADPLKQIKVIAYEGVGKGAIAMRQ</sequence>
<accession>A0ABQ2WI11</accession>
<evidence type="ECO:0000256" key="3">
    <source>
        <dbReference type="ARBA" id="ARBA00008900"/>
    </source>
</evidence>
<dbReference type="Proteomes" id="UP000634667">
    <property type="component" value="Unassembled WGS sequence"/>
</dbReference>
<evidence type="ECO:0000256" key="10">
    <source>
        <dbReference type="ARBA" id="ARBA00048807"/>
    </source>
</evidence>
<dbReference type="InterPro" id="IPR038418">
    <property type="entry name" value="6-PTP_synth/QueD_sf"/>
</dbReference>
<dbReference type="PANTHER" id="PTHR12589:SF7">
    <property type="entry name" value="6-PYRUVOYL TETRAHYDROBIOPTERIN SYNTHASE"/>
    <property type="match status" value="1"/>
</dbReference>
<evidence type="ECO:0000256" key="1">
    <source>
        <dbReference type="ARBA" id="ARBA00001947"/>
    </source>
</evidence>
<proteinExistence type="inferred from homology"/>
<comment type="catalytic activity">
    <reaction evidence="10">
        <text>7,8-dihydroneopterin 3'-triphosphate + H2O = 6-carboxy-5,6,7,8-tetrahydropterin + triphosphate + acetaldehyde + 2 H(+)</text>
        <dbReference type="Rhea" id="RHEA:27966"/>
        <dbReference type="ChEBI" id="CHEBI:15343"/>
        <dbReference type="ChEBI" id="CHEBI:15377"/>
        <dbReference type="ChEBI" id="CHEBI:15378"/>
        <dbReference type="ChEBI" id="CHEBI:18036"/>
        <dbReference type="ChEBI" id="CHEBI:58462"/>
        <dbReference type="ChEBI" id="CHEBI:61032"/>
        <dbReference type="EC" id="4.1.2.50"/>
    </reaction>
</comment>